<dbReference type="NCBIfam" id="TIGR04514">
    <property type="entry name" value="GWxTD_dom"/>
    <property type="match status" value="1"/>
</dbReference>
<dbReference type="RefSeq" id="WP_165138482.1">
    <property type="nucleotide sequence ID" value="NZ_JAALLT010000001.1"/>
</dbReference>
<organism evidence="1 2">
    <name type="scientific">Halalkalibaculum roseum</name>
    <dbReference type="NCBI Taxonomy" id="2709311"/>
    <lineage>
        <taxon>Bacteria</taxon>
        <taxon>Pseudomonadati</taxon>
        <taxon>Balneolota</taxon>
        <taxon>Balneolia</taxon>
        <taxon>Balneolales</taxon>
        <taxon>Balneolaceae</taxon>
        <taxon>Halalkalibaculum</taxon>
    </lineage>
</organism>
<gene>
    <name evidence="1" type="ORF">G3570_01545</name>
</gene>
<dbReference type="EMBL" id="JAALLT010000001">
    <property type="protein sequence ID" value="NGP75299.1"/>
    <property type="molecule type" value="Genomic_DNA"/>
</dbReference>
<comment type="caution">
    <text evidence="1">The sequence shown here is derived from an EMBL/GenBank/DDBJ whole genome shotgun (WGS) entry which is preliminary data.</text>
</comment>
<name>A0A6M1SJV2_9BACT</name>
<evidence type="ECO:0000313" key="2">
    <source>
        <dbReference type="Proteomes" id="UP000473278"/>
    </source>
</evidence>
<dbReference type="AlphaFoldDB" id="A0A6M1SJV2"/>
<proteinExistence type="predicted"/>
<sequence>MLQERRSVKLRFSLVLLIPVLLTVIPNTEVANAQTSSVDSLGIYINQANICWSAGESDLQLSVDLLSEVSKRDAQRFYQLATDFYYWSLRNADFSSEKETILSEFERIKPLLPDSLQKRWKELIENEDRQALQNIVGFWEINDPYVSTKENERLIEHWQRIHYARNNFTITKEPPYGTDERGVYYVRLGMPDSRTLKTLRLNLVIGPEGETFDFELGNVIQSDIEIWEYSELGDDFFLLFGERDGWGEYGLRKSPMELIPENIRVQLGASGFRNQSTMRKLSKNVAQYGVYQQLAPLHTHFSNMYSSMQTSLSAYSIGYSGTNKFIQAPFIADPLSRVQINNNLMAAPGSKTTAVTENGILSTQQEIYRFLAQDGKQQIVLALQPNPTNEHMKNKESLFLSNRISVYDKNWNLAANIEDPKKVTDSLLSVPSLYLLEEPLNEFNAFYSSELIDTTYYGVTIPGKVTQKASAIVSTTGRKKLTWPESFNKEDTLLISDIILGLEQEFDDARVPITPTLDRTFEPNTDLMVYFEAYNIPEEGYSFTYYFEKHRWLLGNKRPSDKPSVTIVNDKLNSDRNTQLFALSLSELGSGTYDLFFEFRPVGETGEDRLVRTRKIELVVD</sequence>
<protein>
    <submittedName>
        <fullName evidence="1">GWxTD domain-containing protein</fullName>
    </submittedName>
</protein>
<reference evidence="1 2" key="1">
    <citation type="submission" date="2020-02" db="EMBL/GenBank/DDBJ databases">
        <title>Balneolaceae bacterium YR4-1, complete genome.</title>
        <authorList>
            <person name="Li Y."/>
            <person name="Wu S."/>
        </authorList>
    </citation>
    <scope>NUCLEOTIDE SEQUENCE [LARGE SCALE GENOMIC DNA]</scope>
    <source>
        <strain evidence="1 2">YR4-1</strain>
    </source>
</reference>
<keyword evidence="2" id="KW-1185">Reference proteome</keyword>
<dbReference type="Proteomes" id="UP000473278">
    <property type="component" value="Unassembled WGS sequence"/>
</dbReference>
<accession>A0A6M1SJV2</accession>
<dbReference type="InterPro" id="IPR030959">
    <property type="entry name" value="GWxTD_dom"/>
</dbReference>
<evidence type="ECO:0000313" key="1">
    <source>
        <dbReference type="EMBL" id="NGP75299.1"/>
    </source>
</evidence>